<keyword evidence="3" id="KW-1185">Reference proteome</keyword>
<feature type="transmembrane region" description="Helical" evidence="1">
    <location>
        <begin position="321"/>
        <end position="344"/>
    </location>
</feature>
<keyword evidence="1" id="KW-0472">Membrane</keyword>
<feature type="transmembrane region" description="Helical" evidence="1">
    <location>
        <begin position="188"/>
        <end position="209"/>
    </location>
</feature>
<dbReference type="Proteomes" id="UP000708208">
    <property type="component" value="Unassembled WGS sequence"/>
</dbReference>
<protein>
    <submittedName>
        <fullName evidence="2">Uncharacterized protein</fullName>
    </submittedName>
</protein>
<comment type="caution">
    <text evidence="2">The sequence shown here is derived from an EMBL/GenBank/DDBJ whole genome shotgun (WGS) entry which is preliminary data.</text>
</comment>
<name>A0A8J2NZD7_9HEXA</name>
<feature type="transmembrane region" description="Helical" evidence="1">
    <location>
        <begin position="46"/>
        <end position="68"/>
    </location>
</feature>
<proteinExistence type="predicted"/>
<dbReference type="AlphaFoldDB" id="A0A8J2NZD7"/>
<sequence length="378" mass="42718">MFPTSSAPIPLGTDEKLDFVLRLQTLVGCCPISSVGSREKYYFFKWATSTAAISFVAALYFGFTYVIFITHSIFKWYFLFGEEIQYTFARTEEKFKNDNMLVGGNKLAAVNTFYAVTLFMSLHEIATLVLCWTSSSKLSGFLNNWTSLRKQFSLTFTNQDRNQSELLRIKLNPEIGPILRARFTWPDIILCCYVMGTALFPLAFLPAWLDGITPMIQIWCLITFFSHYVTTEVLEDAKNVLIYRSCRDAFKETRSRIAEAIHWGTLNEANVQAWRQLIKGFQSQCELAGICIMPMQLAFLSNILISGTMCVYVSMNSLGSSLITISTAGIAAALFSWWIGRLYVKVLLAEKITKAEAEIASDLIKMDSAKYNASVMSQ</sequence>
<accession>A0A8J2NZD7</accession>
<gene>
    <name evidence="2" type="ORF">AFUS01_LOCUS13984</name>
</gene>
<evidence type="ECO:0000313" key="2">
    <source>
        <dbReference type="EMBL" id="CAG7724998.1"/>
    </source>
</evidence>
<reference evidence="2" key="1">
    <citation type="submission" date="2021-06" db="EMBL/GenBank/DDBJ databases">
        <authorList>
            <person name="Hodson N. C."/>
            <person name="Mongue J. A."/>
            <person name="Jaron S. K."/>
        </authorList>
    </citation>
    <scope>NUCLEOTIDE SEQUENCE</scope>
</reference>
<feature type="non-terminal residue" evidence="2">
    <location>
        <position position="1"/>
    </location>
</feature>
<organism evidence="2 3">
    <name type="scientific">Allacma fusca</name>
    <dbReference type="NCBI Taxonomy" id="39272"/>
    <lineage>
        <taxon>Eukaryota</taxon>
        <taxon>Metazoa</taxon>
        <taxon>Ecdysozoa</taxon>
        <taxon>Arthropoda</taxon>
        <taxon>Hexapoda</taxon>
        <taxon>Collembola</taxon>
        <taxon>Symphypleona</taxon>
        <taxon>Sminthuridae</taxon>
        <taxon>Allacma</taxon>
    </lineage>
</organism>
<keyword evidence="1" id="KW-0812">Transmembrane</keyword>
<evidence type="ECO:0000256" key="1">
    <source>
        <dbReference type="SAM" id="Phobius"/>
    </source>
</evidence>
<evidence type="ECO:0000313" key="3">
    <source>
        <dbReference type="Proteomes" id="UP000708208"/>
    </source>
</evidence>
<keyword evidence="1" id="KW-1133">Transmembrane helix</keyword>
<dbReference type="EMBL" id="CAJVCH010116377">
    <property type="protein sequence ID" value="CAG7724998.1"/>
    <property type="molecule type" value="Genomic_DNA"/>
</dbReference>
<feature type="transmembrane region" description="Helical" evidence="1">
    <location>
        <begin position="215"/>
        <end position="234"/>
    </location>
</feature>